<sequence length="154" mass="17279">MPNKSLKQDKKQLAFAPSSLILANYFSPLNEALYFTGESVAKIKHIIYPAIIILLALIIRSFLSIPFIEINGEFMSTNEIISHSETSNKAVTESFLNQSENTGDLANIFNAYEETKAGDIEVFKEAFDVVARIADLIIIITVFFVLPISFRRKT</sequence>
<dbReference type="EMBL" id="JAKIKU010000006">
    <property type="protein sequence ID" value="MCL1046314.1"/>
    <property type="molecule type" value="Genomic_DNA"/>
</dbReference>
<keyword evidence="1" id="KW-0812">Transmembrane</keyword>
<comment type="caution">
    <text evidence="2">The sequence shown here is derived from an EMBL/GenBank/DDBJ whole genome shotgun (WGS) entry which is preliminary data.</text>
</comment>
<dbReference type="Proteomes" id="UP001202134">
    <property type="component" value="Unassembled WGS sequence"/>
</dbReference>
<evidence type="ECO:0000256" key="1">
    <source>
        <dbReference type="SAM" id="Phobius"/>
    </source>
</evidence>
<proteinExistence type="predicted"/>
<evidence type="ECO:0000313" key="3">
    <source>
        <dbReference type="Proteomes" id="UP001202134"/>
    </source>
</evidence>
<name>A0ABT0KRN5_9GAMM</name>
<dbReference type="RefSeq" id="WP_248956023.1">
    <property type="nucleotide sequence ID" value="NZ_JAKIKU010000006.1"/>
</dbReference>
<organism evidence="2 3">
    <name type="scientific">Shewanella electrodiphila</name>
    <dbReference type="NCBI Taxonomy" id="934143"/>
    <lineage>
        <taxon>Bacteria</taxon>
        <taxon>Pseudomonadati</taxon>
        <taxon>Pseudomonadota</taxon>
        <taxon>Gammaproteobacteria</taxon>
        <taxon>Alteromonadales</taxon>
        <taxon>Shewanellaceae</taxon>
        <taxon>Shewanella</taxon>
    </lineage>
</organism>
<protein>
    <submittedName>
        <fullName evidence="2">Uncharacterized protein</fullName>
    </submittedName>
</protein>
<evidence type="ECO:0000313" key="2">
    <source>
        <dbReference type="EMBL" id="MCL1046314.1"/>
    </source>
</evidence>
<keyword evidence="1" id="KW-1133">Transmembrane helix</keyword>
<gene>
    <name evidence="2" type="ORF">L2737_13430</name>
</gene>
<keyword evidence="3" id="KW-1185">Reference proteome</keyword>
<feature type="transmembrane region" description="Helical" evidence="1">
    <location>
        <begin position="129"/>
        <end position="150"/>
    </location>
</feature>
<keyword evidence="1" id="KW-0472">Membrane</keyword>
<feature type="transmembrane region" description="Helical" evidence="1">
    <location>
        <begin position="46"/>
        <end position="68"/>
    </location>
</feature>
<reference evidence="2 3" key="1">
    <citation type="submission" date="2022-01" db="EMBL/GenBank/DDBJ databases">
        <title>Whole genome-based taxonomy of the Shewanellaceae.</title>
        <authorList>
            <person name="Martin-Rodriguez A.J."/>
        </authorList>
    </citation>
    <scope>NUCLEOTIDE SEQUENCE [LARGE SCALE GENOMIC DNA]</scope>
    <source>
        <strain evidence="2 3">DSM 24955</strain>
    </source>
</reference>
<accession>A0ABT0KRN5</accession>